<name>A0A3M6TXV9_POCDA</name>
<sequence>MRLNDAKGVEKESHIVYSTRYLLLDWLRTNIAYGISTIIALFCLLLIHVVRIAPFPFDGLAQQNEDFAYRDSDQTGNAIEERNALRRNRSKKNYFSLFHHRVTRDRDIHSCVRQGSQKVEPCGNDQVKTVTCRKTSWGCSSGPRASPDCEEIREYFDACRKALVTDCKCK</sequence>
<keyword evidence="1" id="KW-0812">Transmembrane</keyword>
<protein>
    <submittedName>
        <fullName evidence="2">Uncharacterized protein</fullName>
    </submittedName>
</protein>
<dbReference type="Proteomes" id="UP000275408">
    <property type="component" value="Unassembled WGS sequence"/>
</dbReference>
<proteinExistence type="predicted"/>
<reference evidence="2 3" key="1">
    <citation type="journal article" date="2018" name="Sci. Rep.">
        <title>Comparative analysis of the Pocillopora damicornis genome highlights role of immune system in coral evolution.</title>
        <authorList>
            <person name="Cunning R."/>
            <person name="Bay R.A."/>
            <person name="Gillette P."/>
            <person name="Baker A.C."/>
            <person name="Traylor-Knowles N."/>
        </authorList>
    </citation>
    <scope>NUCLEOTIDE SEQUENCE [LARGE SCALE GENOMIC DNA]</scope>
    <source>
        <strain evidence="2">RSMAS</strain>
        <tissue evidence="2">Whole animal</tissue>
    </source>
</reference>
<keyword evidence="3" id="KW-1185">Reference proteome</keyword>
<keyword evidence="1" id="KW-1133">Transmembrane helix</keyword>
<evidence type="ECO:0000313" key="3">
    <source>
        <dbReference type="Proteomes" id="UP000275408"/>
    </source>
</evidence>
<feature type="transmembrane region" description="Helical" evidence="1">
    <location>
        <begin position="31"/>
        <end position="50"/>
    </location>
</feature>
<organism evidence="2 3">
    <name type="scientific">Pocillopora damicornis</name>
    <name type="common">Cauliflower coral</name>
    <name type="synonym">Millepora damicornis</name>
    <dbReference type="NCBI Taxonomy" id="46731"/>
    <lineage>
        <taxon>Eukaryota</taxon>
        <taxon>Metazoa</taxon>
        <taxon>Cnidaria</taxon>
        <taxon>Anthozoa</taxon>
        <taxon>Hexacorallia</taxon>
        <taxon>Scleractinia</taxon>
        <taxon>Astrocoeniina</taxon>
        <taxon>Pocilloporidae</taxon>
        <taxon>Pocillopora</taxon>
    </lineage>
</organism>
<comment type="caution">
    <text evidence="2">The sequence shown here is derived from an EMBL/GenBank/DDBJ whole genome shotgun (WGS) entry which is preliminary data.</text>
</comment>
<evidence type="ECO:0000256" key="1">
    <source>
        <dbReference type="SAM" id="Phobius"/>
    </source>
</evidence>
<accession>A0A3M6TXV9</accession>
<evidence type="ECO:0000313" key="2">
    <source>
        <dbReference type="EMBL" id="RMX46109.1"/>
    </source>
</evidence>
<dbReference type="EMBL" id="RCHS01002732">
    <property type="protein sequence ID" value="RMX46109.1"/>
    <property type="molecule type" value="Genomic_DNA"/>
</dbReference>
<keyword evidence="1" id="KW-0472">Membrane</keyword>
<gene>
    <name evidence="2" type="ORF">pdam_00009373</name>
</gene>
<dbReference type="AlphaFoldDB" id="A0A3M6TXV9"/>